<protein>
    <submittedName>
        <fullName evidence="1">Uncharacterized protein</fullName>
    </submittedName>
</protein>
<evidence type="ECO:0000313" key="2">
    <source>
        <dbReference type="Proteomes" id="UP000053789"/>
    </source>
</evidence>
<organism evidence="1 2">
    <name type="scientific">Cladophialophora bantiana (strain ATCC 10958 / CBS 173.52 / CDC B-1940 / NIH 8579)</name>
    <name type="common">Xylohypha bantiana</name>
    <dbReference type="NCBI Taxonomy" id="1442370"/>
    <lineage>
        <taxon>Eukaryota</taxon>
        <taxon>Fungi</taxon>
        <taxon>Dikarya</taxon>
        <taxon>Ascomycota</taxon>
        <taxon>Pezizomycotina</taxon>
        <taxon>Eurotiomycetes</taxon>
        <taxon>Chaetothyriomycetidae</taxon>
        <taxon>Chaetothyriales</taxon>
        <taxon>Herpotrichiellaceae</taxon>
        <taxon>Cladophialophora</taxon>
    </lineage>
</organism>
<dbReference type="Proteomes" id="UP000053789">
    <property type="component" value="Unassembled WGS sequence"/>
</dbReference>
<accession>A0A0D2FTD9</accession>
<dbReference type="EMBL" id="KN846994">
    <property type="protein sequence ID" value="KIW89817.1"/>
    <property type="molecule type" value="Genomic_DNA"/>
</dbReference>
<proteinExistence type="predicted"/>
<dbReference type="VEuPathDB" id="FungiDB:Z519_09246"/>
<evidence type="ECO:0000313" key="1">
    <source>
        <dbReference type="EMBL" id="KIW89817.1"/>
    </source>
</evidence>
<reference evidence="1" key="1">
    <citation type="submission" date="2015-01" db="EMBL/GenBank/DDBJ databases">
        <title>The Genome Sequence of Cladophialophora bantiana CBS 173.52.</title>
        <authorList>
            <consortium name="The Broad Institute Genomics Platform"/>
            <person name="Cuomo C."/>
            <person name="de Hoog S."/>
            <person name="Gorbushina A."/>
            <person name="Stielow B."/>
            <person name="Teixiera M."/>
            <person name="Abouelleil A."/>
            <person name="Chapman S.B."/>
            <person name="Priest M."/>
            <person name="Young S.K."/>
            <person name="Wortman J."/>
            <person name="Nusbaum C."/>
            <person name="Birren B."/>
        </authorList>
    </citation>
    <scope>NUCLEOTIDE SEQUENCE [LARGE SCALE GENOMIC DNA]</scope>
    <source>
        <strain evidence="1">CBS 173.52</strain>
    </source>
</reference>
<dbReference type="AlphaFoldDB" id="A0A0D2FTD9"/>
<sequence length="110" mass="12961">MTSEDELAHDEVEPVERPETQYGVIPKLRFCNWTRRSHCLQNPKYHVDIRTQRTAVCGRKHIEAFNYLHMEWDGRIFNGQTFRSISNRAGLVTTWSNTSNGWTYFRADAL</sequence>
<dbReference type="GeneID" id="27702174"/>
<name>A0A0D2FTD9_CLAB1</name>
<keyword evidence="2" id="KW-1185">Reference proteome</keyword>
<dbReference type="HOGENOM" id="CLU_2170786_0_0_1"/>
<dbReference type="RefSeq" id="XP_016616486.1">
    <property type="nucleotide sequence ID" value="XM_016766970.1"/>
</dbReference>
<gene>
    <name evidence="1" type="ORF">Z519_09246</name>
</gene>